<comment type="caution">
    <text evidence="11">The sequence shown here is derived from an EMBL/GenBank/DDBJ whole genome shotgun (WGS) entry which is preliminary data.</text>
</comment>
<feature type="domain" description="CCHC-type" evidence="10">
    <location>
        <begin position="523"/>
        <end position="538"/>
    </location>
</feature>
<proteinExistence type="inferred from homology"/>
<evidence type="ECO:0000259" key="9">
    <source>
        <dbReference type="PROSITE" id="PS50089"/>
    </source>
</evidence>
<dbReference type="SUPFAM" id="SSF49879">
    <property type="entry name" value="SMAD/FHA domain"/>
    <property type="match status" value="1"/>
</dbReference>
<dbReference type="Gene3D" id="2.60.200.20">
    <property type="match status" value="1"/>
</dbReference>
<dbReference type="AlphaFoldDB" id="A0A812CYX1"/>
<evidence type="ECO:0000256" key="1">
    <source>
        <dbReference type="ARBA" id="ARBA00005797"/>
    </source>
</evidence>
<organism evidence="11 12">
    <name type="scientific">Acanthosepion pharaonis</name>
    <name type="common">Pharaoh cuttlefish</name>
    <name type="synonym">Sepia pharaonis</name>
    <dbReference type="NCBI Taxonomy" id="158019"/>
    <lineage>
        <taxon>Eukaryota</taxon>
        <taxon>Metazoa</taxon>
        <taxon>Spiralia</taxon>
        <taxon>Lophotrochozoa</taxon>
        <taxon>Mollusca</taxon>
        <taxon>Cephalopoda</taxon>
        <taxon>Coleoidea</taxon>
        <taxon>Decapodiformes</taxon>
        <taxon>Sepiida</taxon>
        <taxon>Sepiina</taxon>
        <taxon>Sepiidae</taxon>
        <taxon>Acanthosepion</taxon>
    </lineage>
</organism>
<dbReference type="Pfam" id="PF00498">
    <property type="entry name" value="FHA"/>
    <property type="match status" value="1"/>
</dbReference>
<dbReference type="PROSITE" id="PS50158">
    <property type="entry name" value="ZF_CCHC"/>
    <property type="match status" value="1"/>
</dbReference>
<dbReference type="SMART" id="SM00343">
    <property type="entry name" value="ZnF_C2HC"/>
    <property type="match status" value="1"/>
</dbReference>
<evidence type="ECO:0000256" key="6">
    <source>
        <dbReference type="PROSITE-ProRule" id="PRU00047"/>
    </source>
</evidence>
<dbReference type="InterPro" id="IPR018957">
    <property type="entry name" value="Znf_C3HC4_RING-type"/>
</dbReference>
<dbReference type="InterPro" id="IPR036875">
    <property type="entry name" value="Znf_CCHC_sf"/>
</dbReference>
<dbReference type="InterPro" id="IPR000253">
    <property type="entry name" value="FHA_dom"/>
</dbReference>
<feature type="coiled-coil region" evidence="7">
    <location>
        <begin position="190"/>
        <end position="360"/>
    </location>
</feature>
<dbReference type="InterPro" id="IPR001841">
    <property type="entry name" value="Znf_RING"/>
</dbReference>
<dbReference type="InterPro" id="IPR001878">
    <property type="entry name" value="Znf_CCHC"/>
</dbReference>
<dbReference type="GO" id="GO:0004842">
    <property type="term" value="F:ubiquitin-protein transferase activity"/>
    <property type="evidence" value="ECO:0007669"/>
    <property type="project" value="TreeGrafter"/>
</dbReference>
<evidence type="ECO:0000256" key="2">
    <source>
        <dbReference type="ARBA" id="ARBA00017908"/>
    </source>
</evidence>
<dbReference type="Gene3D" id="3.30.40.10">
    <property type="entry name" value="Zinc/RING finger domain, C3HC4 (zinc finger)"/>
    <property type="match status" value="1"/>
</dbReference>
<dbReference type="PANTHER" id="PTHR16079">
    <property type="entry name" value="UBIQUITIN LIGASE PROTEIN CHFR"/>
    <property type="match status" value="1"/>
</dbReference>
<dbReference type="SMART" id="SM00184">
    <property type="entry name" value="RING"/>
    <property type="match status" value="1"/>
</dbReference>
<dbReference type="GO" id="GO:0005634">
    <property type="term" value="C:nucleus"/>
    <property type="evidence" value="ECO:0007669"/>
    <property type="project" value="TreeGrafter"/>
</dbReference>
<keyword evidence="5" id="KW-0862">Zinc</keyword>
<dbReference type="GO" id="GO:0003676">
    <property type="term" value="F:nucleic acid binding"/>
    <property type="evidence" value="ECO:0007669"/>
    <property type="project" value="InterPro"/>
</dbReference>
<dbReference type="OrthoDB" id="5330228at2759"/>
<keyword evidence="3" id="KW-0479">Metal-binding</keyword>
<evidence type="ECO:0000256" key="5">
    <source>
        <dbReference type="ARBA" id="ARBA00022833"/>
    </source>
</evidence>
<dbReference type="Pfam" id="PF00097">
    <property type="entry name" value="zf-C3HC4"/>
    <property type="match status" value="1"/>
</dbReference>
<gene>
    <name evidence="11" type="ORF">SPHA_42734</name>
</gene>
<dbReference type="InterPro" id="IPR052256">
    <property type="entry name" value="E3_ubiquitin-ligase_CHFR"/>
</dbReference>
<keyword evidence="11" id="KW-0808">Transferase</keyword>
<keyword evidence="12" id="KW-1185">Reference proteome</keyword>
<keyword evidence="11" id="KW-0012">Acyltransferase</keyword>
<reference evidence="11" key="1">
    <citation type="submission" date="2021-01" db="EMBL/GenBank/DDBJ databases">
        <authorList>
            <person name="Li R."/>
            <person name="Bekaert M."/>
        </authorList>
    </citation>
    <scope>NUCLEOTIDE SEQUENCE</scope>
    <source>
        <strain evidence="11">Farmed</strain>
    </source>
</reference>
<dbReference type="InterPro" id="IPR017907">
    <property type="entry name" value="Znf_RING_CS"/>
</dbReference>
<feature type="domain" description="FHA" evidence="8">
    <location>
        <begin position="27"/>
        <end position="76"/>
    </location>
</feature>
<dbReference type="PROSITE" id="PS50089">
    <property type="entry name" value="ZF_RING_2"/>
    <property type="match status" value="1"/>
</dbReference>
<dbReference type="SMART" id="SM00240">
    <property type="entry name" value="FHA"/>
    <property type="match status" value="1"/>
</dbReference>
<dbReference type="GO" id="GO:0006511">
    <property type="term" value="P:ubiquitin-dependent protein catabolic process"/>
    <property type="evidence" value="ECO:0007669"/>
    <property type="project" value="TreeGrafter"/>
</dbReference>
<protein>
    <recommendedName>
        <fullName evidence="2">E3 ubiquitin-protein ligase CHFR</fullName>
    </recommendedName>
</protein>
<dbReference type="Proteomes" id="UP000597762">
    <property type="component" value="Unassembled WGS sequence"/>
</dbReference>
<name>A0A812CYX1_ACAPH</name>
<accession>A0A812CYX1</accession>
<dbReference type="PROSITE" id="PS50006">
    <property type="entry name" value="FHA_DOMAIN"/>
    <property type="match status" value="1"/>
</dbReference>
<evidence type="ECO:0000256" key="3">
    <source>
        <dbReference type="ARBA" id="ARBA00022723"/>
    </source>
</evidence>
<dbReference type="InterPro" id="IPR013083">
    <property type="entry name" value="Znf_RING/FYVE/PHD"/>
</dbReference>
<evidence type="ECO:0000313" key="11">
    <source>
        <dbReference type="EMBL" id="CAE1281183.1"/>
    </source>
</evidence>
<evidence type="ECO:0000313" key="12">
    <source>
        <dbReference type="Proteomes" id="UP000597762"/>
    </source>
</evidence>
<sequence length="540" mass="62244">MAVQQKQCFLKNINDPQKSILLNKDQINIGRGRNMQVCLLSVMISKHHATIKRIDEKWTITDENSMNGVFVNRKQLVPSAPCLINEGDLIQIGKSKDQPFSYLFQSRLVTKHKEGKLKFSKSLLACDNEIISKDDYQILPSQHKVPFSDSQPSPVPSSSGCFLPKPDLNSDCILAGTFKRKRDSPKSQVCEDSQQKILEYEKKIQEMQKRLKASEQALQYEKEISSKQAHVINALNTKMEFARKELEEVQESKIVDKLLLEEEIRHKSEIALQEKEEMLWKTLEEKKAALEKEMESIEGELRMKDIANQTELDDLLASKKRLEQILTNKEAEQKLLEKQLEEAKEASKQEKESALKIKQDVLSNFAELMETELQCSICSELFVQATSLSCTHSFCAFCLEEWMKRKKNCPVCRTPVTSMARAIVLDSYIEKMVSCFSEEMKERREQIIKERKELAMSKNEKTPWYNRRIIPHINAEILYPSMLTNLENQNVWYEDLSEESLSDESYESIVDGVSGSYFGGYGRCYLCGQRGHWANGCPFQ</sequence>
<evidence type="ECO:0000259" key="8">
    <source>
        <dbReference type="PROSITE" id="PS50006"/>
    </source>
</evidence>
<dbReference type="SUPFAM" id="SSF57850">
    <property type="entry name" value="RING/U-box"/>
    <property type="match status" value="1"/>
</dbReference>
<keyword evidence="7" id="KW-0175">Coiled coil</keyword>
<dbReference type="GO" id="GO:0016567">
    <property type="term" value="P:protein ubiquitination"/>
    <property type="evidence" value="ECO:0007669"/>
    <property type="project" value="TreeGrafter"/>
</dbReference>
<evidence type="ECO:0000256" key="7">
    <source>
        <dbReference type="SAM" id="Coils"/>
    </source>
</evidence>
<evidence type="ECO:0000259" key="10">
    <source>
        <dbReference type="PROSITE" id="PS50158"/>
    </source>
</evidence>
<keyword evidence="4 6" id="KW-0863">Zinc-finger</keyword>
<dbReference type="InterPro" id="IPR008984">
    <property type="entry name" value="SMAD_FHA_dom_sf"/>
</dbReference>
<evidence type="ECO:0000256" key="4">
    <source>
        <dbReference type="ARBA" id="ARBA00022771"/>
    </source>
</evidence>
<dbReference type="PANTHER" id="PTHR16079:SF4">
    <property type="entry name" value="E3 UBIQUITIN-PROTEIN LIGASE CHFR"/>
    <property type="match status" value="1"/>
</dbReference>
<dbReference type="GO" id="GO:0008270">
    <property type="term" value="F:zinc ion binding"/>
    <property type="evidence" value="ECO:0007669"/>
    <property type="project" value="UniProtKB-KW"/>
</dbReference>
<comment type="similarity">
    <text evidence="1">Belongs to the CHFR family.</text>
</comment>
<dbReference type="PROSITE" id="PS00518">
    <property type="entry name" value="ZF_RING_1"/>
    <property type="match status" value="1"/>
</dbReference>
<dbReference type="CDD" id="cd16535">
    <property type="entry name" value="RING-HC_RNF8"/>
    <property type="match status" value="1"/>
</dbReference>
<dbReference type="SUPFAM" id="SSF57756">
    <property type="entry name" value="Retrovirus zinc finger-like domains"/>
    <property type="match status" value="1"/>
</dbReference>
<dbReference type="EMBL" id="CAHIKZ030002101">
    <property type="protein sequence ID" value="CAE1281183.1"/>
    <property type="molecule type" value="Genomic_DNA"/>
</dbReference>
<feature type="domain" description="RING-type" evidence="9">
    <location>
        <begin position="375"/>
        <end position="413"/>
    </location>
</feature>